<sequence>MRDPHVEAIHYKVGSAETISYNNPRPINFSNHLGEFTLSDGYLRVIPVEHFASANEARAAIDPFLSAWEISTDLNSNFGMVRFEFERVEVVDRAPPEPGGSIVCSLEGASMVMIGSSAVVRLTCSEYPNPPTAFSATTDVTAAYRRWLRYRAGNEPLQSMAYFVLTLLQTAAGGRALASQIFQIERKILDTMGHLSSTKGDEATARKANNPGQFQDLSPAEKQWLEEAVRRVIRKLGEHAAGSPGTLITMADLPQI</sequence>
<name>A0A841HRZ3_9GAMM</name>
<feature type="region of interest" description="Disordered" evidence="1">
    <location>
        <begin position="197"/>
        <end position="220"/>
    </location>
</feature>
<gene>
    <name evidence="2" type="ORF">HNQ60_004928</name>
</gene>
<dbReference type="EMBL" id="JACHHZ010000006">
    <property type="protein sequence ID" value="MBB6096037.1"/>
    <property type="molecule type" value="Genomic_DNA"/>
</dbReference>
<dbReference type="RefSeq" id="WP_184335415.1">
    <property type="nucleotide sequence ID" value="NZ_JACHHZ010000006.1"/>
</dbReference>
<evidence type="ECO:0000313" key="2">
    <source>
        <dbReference type="EMBL" id="MBB6096037.1"/>
    </source>
</evidence>
<dbReference type="Proteomes" id="UP000588068">
    <property type="component" value="Unassembled WGS sequence"/>
</dbReference>
<proteinExistence type="predicted"/>
<keyword evidence="3" id="KW-1185">Reference proteome</keyword>
<comment type="caution">
    <text evidence="2">The sequence shown here is derived from an EMBL/GenBank/DDBJ whole genome shotgun (WGS) entry which is preliminary data.</text>
</comment>
<protein>
    <submittedName>
        <fullName evidence="2">Uncharacterized protein</fullName>
    </submittedName>
</protein>
<reference evidence="2 3" key="1">
    <citation type="submission" date="2020-08" db="EMBL/GenBank/DDBJ databases">
        <title>Genomic Encyclopedia of Type Strains, Phase IV (KMG-IV): sequencing the most valuable type-strain genomes for metagenomic binning, comparative biology and taxonomic classification.</title>
        <authorList>
            <person name="Goeker M."/>
        </authorList>
    </citation>
    <scope>NUCLEOTIDE SEQUENCE [LARGE SCALE GENOMIC DNA]</scope>
    <source>
        <strain evidence="2 3">DSM 26723</strain>
    </source>
</reference>
<accession>A0A841HRZ3</accession>
<evidence type="ECO:0000313" key="3">
    <source>
        <dbReference type="Proteomes" id="UP000588068"/>
    </source>
</evidence>
<organism evidence="2 3">
    <name type="scientific">Povalibacter uvarum</name>
    <dbReference type="NCBI Taxonomy" id="732238"/>
    <lineage>
        <taxon>Bacteria</taxon>
        <taxon>Pseudomonadati</taxon>
        <taxon>Pseudomonadota</taxon>
        <taxon>Gammaproteobacteria</taxon>
        <taxon>Steroidobacterales</taxon>
        <taxon>Steroidobacteraceae</taxon>
        <taxon>Povalibacter</taxon>
    </lineage>
</organism>
<evidence type="ECO:0000256" key="1">
    <source>
        <dbReference type="SAM" id="MobiDB-lite"/>
    </source>
</evidence>
<dbReference type="AlphaFoldDB" id="A0A841HRZ3"/>